<dbReference type="EMBL" id="SDAM02000986">
    <property type="protein sequence ID" value="KAH6823255.1"/>
    <property type="molecule type" value="Genomic_DNA"/>
</dbReference>
<keyword evidence="5 15" id="KW-0479">Metal-binding</keyword>
<keyword evidence="3 15" id="KW-0349">Heme</keyword>
<evidence type="ECO:0000313" key="19">
    <source>
        <dbReference type="Proteomes" id="UP001190926"/>
    </source>
</evidence>
<dbReference type="GO" id="GO:0102915">
    <property type="term" value="F:piperitol synthase activity"/>
    <property type="evidence" value="ECO:0007669"/>
    <property type="project" value="UniProtKB-EC"/>
</dbReference>
<comment type="caution">
    <text evidence="18">The sequence shown here is derived from an EMBL/GenBank/DDBJ whole genome shotgun (WGS) entry which is preliminary data.</text>
</comment>
<dbReference type="Gene3D" id="1.10.630.10">
    <property type="entry name" value="Cytochrome P450"/>
    <property type="match status" value="1"/>
</dbReference>
<dbReference type="InterPro" id="IPR036396">
    <property type="entry name" value="Cyt_P450_sf"/>
</dbReference>
<feature type="binding site" description="axial binding residue" evidence="15">
    <location>
        <position position="432"/>
    </location>
    <ligand>
        <name>heme</name>
        <dbReference type="ChEBI" id="CHEBI:30413"/>
    </ligand>
    <ligandPart>
        <name>Fe</name>
        <dbReference type="ChEBI" id="CHEBI:18248"/>
    </ligandPart>
</feature>
<dbReference type="PANTHER" id="PTHR47947">
    <property type="entry name" value="CYTOCHROME P450 82C3-RELATED"/>
    <property type="match status" value="1"/>
</dbReference>
<reference evidence="18 19" key="1">
    <citation type="journal article" date="2021" name="Nat. Commun.">
        <title>Incipient diploidization of the medicinal plant Perilla within 10,000 years.</title>
        <authorList>
            <person name="Zhang Y."/>
            <person name="Shen Q."/>
            <person name="Leng L."/>
            <person name="Zhang D."/>
            <person name="Chen S."/>
            <person name="Shi Y."/>
            <person name="Ning Z."/>
            <person name="Chen S."/>
        </authorList>
    </citation>
    <scope>NUCLEOTIDE SEQUENCE [LARGE SCALE GENOMIC DNA]</scope>
    <source>
        <strain evidence="19">cv. PC099</strain>
    </source>
</reference>
<evidence type="ECO:0000256" key="15">
    <source>
        <dbReference type="PIRSR" id="PIRSR602401-1"/>
    </source>
</evidence>
<dbReference type="InterPro" id="IPR002401">
    <property type="entry name" value="Cyt_P450_E_grp-I"/>
</dbReference>
<evidence type="ECO:0000256" key="13">
    <source>
        <dbReference type="ARBA" id="ARBA00056759"/>
    </source>
</evidence>
<keyword evidence="7 16" id="KW-0560">Oxidoreductase</keyword>
<evidence type="ECO:0000256" key="16">
    <source>
        <dbReference type="RuleBase" id="RU000461"/>
    </source>
</evidence>
<dbReference type="PROSITE" id="PS00086">
    <property type="entry name" value="CYTOCHROME_P450"/>
    <property type="match status" value="1"/>
</dbReference>
<evidence type="ECO:0000313" key="18">
    <source>
        <dbReference type="EMBL" id="KAH6823255.1"/>
    </source>
</evidence>
<proteinExistence type="inferred from homology"/>
<comment type="subcellular location">
    <subcellularLocation>
        <location evidence="1">Membrane</location>
        <topology evidence="1">Single-pass membrane protein</topology>
    </subcellularLocation>
</comment>
<dbReference type="GO" id="GO:0005506">
    <property type="term" value="F:iron ion binding"/>
    <property type="evidence" value="ECO:0007669"/>
    <property type="project" value="InterPro"/>
</dbReference>
<evidence type="ECO:0000256" key="11">
    <source>
        <dbReference type="ARBA" id="ARBA00052022"/>
    </source>
</evidence>
<comment type="similarity">
    <text evidence="2 16">Belongs to the cytochrome P450 family.</text>
</comment>
<evidence type="ECO:0000256" key="14">
    <source>
        <dbReference type="ARBA" id="ARBA00066876"/>
    </source>
</evidence>
<dbReference type="EC" id="1.14.19.74" evidence="14"/>
<evidence type="ECO:0000256" key="9">
    <source>
        <dbReference type="ARBA" id="ARBA00023033"/>
    </source>
</evidence>
<dbReference type="SUPFAM" id="SSF48264">
    <property type="entry name" value="Cytochrome P450"/>
    <property type="match status" value="1"/>
</dbReference>
<dbReference type="GO" id="GO:0016020">
    <property type="term" value="C:membrane"/>
    <property type="evidence" value="ECO:0007669"/>
    <property type="project" value="UniProtKB-SubCell"/>
</dbReference>
<feature type="transmembrane region" description="Helical" evidence="17">
    <location>
        <begin position="6"/>
        <end position="24"/>
    </location>
</feature>
<keyword evidence="6 17" id="KW-1133">Transmembrane helix</keyword>
<dbReference type="Pfam" id="PF00067">
    <property type="entry name" value="p450"/>
    <property type="match status" value="1"/>
</dbReference>
<comment type="function">
    <text evidence="13">Involved in the biosynthesis of (+)-sesamin, a furofuran class lignan. Functions in a dual catalytic mode. Catalyzes the synthesis of (+)-sesamin from (+)- pinoresinol by formation of two successive methylenedioxy bridges on (+)-pinoresinol and (+)-piperitol, respectively.</text>
</comment>
<name>A0AAD4P220_PERFH</name>
<evidence type="ECO:0000256" key="12">
    <source>
        <dbReference type="ARBA" id="ARBA00052057"/>
    </source>
</evidence>
<comment type="cofactor">
    <cofactor evidence="15">
        <name>heme</name>
        <dbReference type="ChEBI" id="CHEBI:30413"/>
    </cofactor>
</comment>
<dbReference type="CDD" id="cd20653">
    <property type="entry name" value="CYP81"/>
    <property type="match status" value="1"/>
</dbReference>
<accession>A0AAD4P220</accession>
<sequence>METNWLYALLLSLSFVAIVFKHLAKPRRNLPPTPFPSLPLLGHLHLLKFPLHRTFNKFSQKLGPIFSLRLGTRFMVVVSSPAVVEECFTKNDVVLADRPRFIIGEYIGYNYTTLIGANYGDYWRNLRRLTTVEIFSSARLNTFQSIRHDEIRLMLEKLYKKSWQGFARVEIRPLLSELTFNNIMRMVAGKRYFGVDEVTEEAKEFRELIAEAFSYGAASNPADFFPLVRWFDYKSIEKNLARISAKMDVSLQGFLDEQRRNKDGNTMINHLLHLKESEPDHYTDEIIKGIIMVMLLGGTDTSSVSVEWTMSALLNNSEKLEKARAEIDNIVGCDRMVNESDLPKLPYLENVINESFRLFPAAPLLVPHEASADCKIGGYDVPRGTILMVNSWAIHRDPMIWDDPESFKPERFQDGEIGPPKMLPFGMGRRSCPGTGLAQRVVGLALGSLIQCFDWQRIDEGLIDLSEGIGASMSKLVPLEAKCRVRDVGRKLLARQDY</sequence>
<dbReference type="PRINTS" id="PR00385">
    <property type="entry name" value="P450"/>
</dbReference>
<keyword evidence="9 16" id="KW-0503">Monooxygenase</keyword>
<comment type="catalytic activity">
    <reaction evidence="11">
        <text>(+)-pinoresinol + reduced [NADPH--hemoprotein reductase] + O2 = (+)-piperitol + oxidized [NADPH--hemoprotein reductase] + 2 H2O + H(+)</text>
        <dbReference type="Rhea" id="RHEA:56776"/>
        <dbReference type="Rhea" id="RHEA-COMP:11964"/>
        <dbReference type="Rhea" id="RHEA-COMP:11965"/>
        <dbReference type="ChEBI" id="CHEBI:40"/>
        <dbReference type="ChEBI" id="CHEBI:15377"/>
        <dbReference type="ChEBI" id="CHEBI:15378"/>
        <dbReference type="ChEBI" id="CHEBI:15379"/>
        <dbReference type="ChEBI" id="CHEBI:57618"/>
        <dbReference type="ChEBI" id="CHEBI:58210"/>
        <dbReference type="ChEBI" id="CHEBI:141003"/>
        <dbReference type="EC" id="1.14.19.74"/>
    </reaction>
    <physiologicalReaction direction="left-to-right" evidence="11">
        <dbReference type="Rhea" id="RHEA:56777"/>
    </physiologicalReaction>
</comment>
<dbReference type="FunFam" id="1.10.630.10:FF:000023">
    <property type="entry name" value="Cytochrome P450 family protein"/>
    <property type="match status" value="1"/>
</dbReference>
<evidence type="ECO:0000256" key="1">
    <source>
        <dbReference type="ARBA" id="ARBA00004167"/>
    </source>
</evidence>
<evidence type="ECO:0000256" key="4">
    <source>
        <dbReference type="ARBA" id="ARBA00022692"/>
    </source>
</evidence>
<keyword evidence="19" id="KW-1185">Reference proteome</keyword>
<gene>
    <name evidence="18" type="ORF">C2S53_009050</name>
</gene>
<evidence type="ECO:0000256" key="8">
    <source>
        <dbReference type="ARBA" id="ARBA00023004"/>
    </source>
</evidence>
<evidence type="ECO:0000256" key="10">
    <source>
        <dbReference type="ARBA" id="ARBA00023136"/>
    </source>
</evidence>
<dbReference type="AlphaFoldDB" id="A0AAD4P220"/>
<evidence type="ECO:0000256" key="2">
    <source>
        <dbReference type="ARBA" id="ARBA00010617"/>
    </source>
</evidence>
<evidence type="ECO:0000256" key="6">
    <source>
        <dbReference type="ARBA" id="ARBA00022989"/>
    </source>
</evidence>
<evidence type="ECO:0000256" key="5">
    <source>
        <dbReference type="ARBA" id="ARBA00022723"/>
    </source>
</evidence>
<keyword evidence="8 15" id="KW-0408">Iron</keyword>
<comment type="catalytic activity">
    <reaction evidence="12">
        <text>(+)-piperitol + reduced [NADPH--hemoprotein reductase] + O2 = (+)-sesamin + oxidized [NADPH--hemoprotein reductase] + 2 H2O + H(+)</text>
        <dbReference type="Rhea" id="RHEA:56780"/>
        <dbReference type="Rhea" id="RHEA-COMP:11964"/>
        <dbReference type="Rhea" id="RHEA-COMP:11965"/>
        <dbReference type="ChEBI" id="CHEBI:15377"/>
        <dbReference type="ChEBI" id="CHEBI:15378"/>
        <dbReference type="ChEBI" id="CHEBI:15379"/>
        <dbReference type="ChEBI" id="CHEBI:57618"/>
        <dbReference type="ChEBI" id="CHEBI:58210"/>
        <dbReference type="ChEBI" id="CHEBI:66470"/>
        <dbReference type="ChEBI" id="CHEBI:141003"/>
        <dbReference type="EC" id="1.14.19.74"/>
    </reaction>
    <physiologicalReaction direction="left-to-right" evidence="12">
        <dbReference type="Rhea" id="RHEA:56781"/>
    </physiologicalReaction>
</comment>
<keyword evidence="10 17" id="KW-0472">Membrane</keyword>
<dbReference type="PANTHER" id="PTHR47947:SF62">
    <property type="entry name" value="CYTOCHROME P450, FAMILY 81, SUBFAMILY D, POLYPEPTIDE 5"/>
    <property type="match status" value="1"/>
</dbReference>
<organism evidence="18 19">
    <name type="scientific">Perilla frutescens var. hirtella</name>
    <name type="common">Perilla citriodora</name>
    <name type="synonym">Perilla setoyensis</name>
    <dbReference type="NCBI Taxonomy" id="608512"/>
    <lineage>
        <taxon>Eukaryota</taxon>
        <taxon>Viridiplantae</taxon>
        <taxon>Streptophyta</taxon>
        <taxon>Embryophyta</taxon>
        <taxon>Tracheophyta</taxon>
        <taxon>Spermatophyta</taxon>
        <taxon>Magnoliopsida</taxon>
        <taxon>eudicotyledons</taxon>
        <taxon>Gunneridae</taxon>
        <taxon>Pentapetalae</taxon>
        <taxon>asterids</taxon>
        <taxon>lamiids</taxon>
        <taxon>Lamiales</taxon>
        <taxon>Lamiaceae</taxon>
        <taxon>Nepetoideae</taxon>
        <taxon>Elsholtzieae</taxon>
        <taxon>Perilla</taxon>
    </lineage>
</organism>
<evidence type="ECO:0000256" key="3">
    <source>
        <dbReference type="ARBA" id="ARBA00022617"/>
    </source>
</evidence>
<dbReference type="Proteomes" id="UP001190926">
    <property type="component" value="Unassembled WGS sequence"/>
</dbReference>
<evidence type="ECO:0000256" key="7">
    <source>
        <dbReference type="ARBA" id="ARBA00023002"/>
    </source>
</evidence>
<dbReference type="InterPro" id="IPR017972">
    <property type="entry name" value="Cyt_P450_CS"/>
</dbReference>
<dbReference type="InterPro" id="IPR001128">
    <property type="entry name" value="Cyt_P450"/>
</dbReference>
<keyword evidence="4 17" id="KW-0812">Transmembrane</keyword>
<protein>
    <recommendedName>
        <fullName evidence="14">(+)-piperitol/(+)-sesamin synthase</fullName>
        <ecNumber evidence="14">1.14.19.74</ecNumber>
    </recommendedName>
</protein>
<dbReference type="GO" id="GO:0020037">
    <property type="term" value="F:heme binding"/>
    <property type="evidence" value="ECO:0007669"/>
    <property type="project" value="InterPro"/>
</dbReference>
<evidence type="ECO:0000256" key="17">
    <source>
        <dbReference type="SAM" id="Phobius"/>
    </source>
</evidence>
<dbReference type="InterPro" id="IPR050651">
    <property type="entry name" value="Plant_Cytochrome_P450_Monoox"/>
</dbReference>
<dbReference type="PRINTS" id="PR00463">
    <property type="entry name" value="EP450I"/>
</dbReference>